<organism evidence="1 2">
    <name type="scientific">Myroides odoratus</name>
    <name type="common">Flavobacterium odoratum</name>
    <dbReference type="NCBI Taxonomy" id="256"/>
    <lineage>
        <taxon>Bacteria</taxon>
        <taxon>Pseudomonadati</taxon>
        <taxon>Bacteroidota</taxon>
        <taxon>Flavobacteriia</taxon>
        <taxon>Flavobacteriales</taxon>
        <taxon>Flavobacteriaceae</taxon>
        <taxon>Myroides</taxon>
    </lineage>
</organism>
<gene>
    <name evidence="1" type="ORF">NCTC11179_01118</name>
</gene>
<evidence type="ECO:0000313" key="1">
    <source>
        <dbReference type="EMBL" id="STZ27582.1"/>
    </source>
</evidence>
<evidence type="ECO:0000313" key="2">
    <source>
        <dbReference type="Proteomes" id="UP000255024"/>
    </source>
</evidence>
<dbReference type="PROSITE" id="PS51257">
    <property type="entry name" value="PROKAR_LIPOPROTEIN"/>
    <property type="match status" value="1"/>
</dbReference>
<reference evidence="1 2" key="1">
    <citation type="submission" date="2018-06" db="EMBL/GenBank/DDBJ databases">
        <authorList>
            <consortium name="Pathogen Informatics"/>
            <person name="Doyle S."/>
        </authorList>
    </citation>
    <scope>NUCLEOTIDE SEQUENCE [LARGE SCALE GENOMIC DNA]</scope>
    <source>
        <strain evidence="1 2">NCTC11179</strain>
    </source>
</reference>
<name>A0A378RKR9_MYROD</name>
<dbReference type="RefSeq" id="WP_115090495.1">
    <property type="nucleotide sequence ID" value="NZ_CP068107.1"/>
</dbReference>
<protein>
    <submittedName>
        <fullName evidence="1">Uncharacterized protein</fullName>
    </submittedName>
</protein>
<dbReference type="Proteomes" id="UP000255024">
    <property type="component" value="Unassembled WGS sequence"/>
</dbReference>
<dbReference type="AlphaFoldDB" id="A0A378RKR9"/>
<sequence length="172" mass="20098">MKVIGLFLIVILLLSCKKKEKQPEEYKGIQLTESLSESLSGNITYTLNLPDTLKVNELYDAIFKFDSPFDTIVDPMVSDSIKFRTIKFSYYQPLKIGNKIMENDIVLKDSVYIPNKEFILGNVKFKEKGKFLFLVSIEDQIMYNFYNNQGKRDSIHFDRIFEEIKKEVVVIE</sequence>
<accession>A0A378RKR9</accession>
<proteinExistence type="predicted"/>
<dbReference type="EMBL" id="UGQL01000001">
    <property type="protein sequence ID" value="STZ27582.1"/>
    <property type="molecule type" value="Genomic_DNA"/>
</dbReference>
<keyword evidence="2" id="KW-1185">Reference proteome</keyword>